<dbReference type="PANTHER" id="PTHR35579">
    <property type="entry name" value="CRISPR SYSTEM CMS ENDORIBONUCLEASE CSM3"/>
    <property type="match status" value="1"/>
</dbReference>
<dbReference type="AlphaFoldDB" id="A0AAW3X1L2"/>
<protein>
    <recommendedName>
        <fullName evidence="2">CRISPR type III-associated protein domain-containing protein</fullName>
    </recommendedName>
</protein>
<dbReference type="Proteomes" id="UP000653904">
    <property type="component" value="Unassembled WGS sequence"/>
</dbReference>
<gene>
    <name evidence="3" type="ORF">H8S19_05540</name>
</gene>
<comment type="caution">
    <text evidence="3">The sequence shown here is derived from an EMBL/GenBank/DDBJ whole genome shotgun (WGS) entry which is preliminary data.</text>
</comment>
<proteinExistence type="predicted"/>
<evidence type="ECO:0000313" key="3">
    <source>
        <dbReference type="EMBL" id="MBC5656536.1"/>
    </source>
</evidence>
<dbReference type="GO" id="GO:0051607">
    <property type="term" value="P:defense response to virus"/>
    <property type="evidence" value="ECO:0007669"/>
    <property type="project" value="UniProtKB-KW"/>
</dbReference>
<dbReference type="InterPro" id="IPR052216">
    <property type="entry name" value="CRISPR_Csm3_endoribonuclease"/>
</dbReference>
<evidence type="ECO:0000259" key="2">
    <source>
        <dbReference type="Pfam" id="PF03787"/>
    </source>
</evidence>
<dbReference type="EMBL" id="JACOOW010000006">
    <property type="protein sequence ID" value="MBC5656536.1"/>
    <property type="molecule type" value="Genomic_DNA"/>
</dbReference>
<evidence type="ECO:0000313" key="4">
    <source>
        <dbReference type="Proteomes" id="UP000653904"/>
    </source>
</evidence>
<dbReference type="CDD" id="cd09726">
    <property type="entry name" value="RAMP_I_III"/>
    <property type="match status" value="1"/>
</dbReference>
<keyword evidence="4" id="KW-1185">Reference proteome</keyword>
<dbReference type="InterPro" id="IPR005537">
    <property type="entry name" value="RAMP_III_fam"/>
</dbReference>
<dbReference type="Pfam" id="PF03787">
    <property type="entry name" value="RAMPs"/>
    <property type="match status" value="1"/>
</dbReference>
<keyword evidence="1" id="KW-0051">Antiviral defense</keyword>
<evidence type="ECO:0000256" key="1">
    <source>
        <dbReference type="ARBA" id="ARBA00023118"/>
    </source>
</evidence>
<accession>A0AAW3X1L2</accession>
<dbReference type="RefSeq" id="WP_118652366.1">
    <property type="nucleotide sequence ID" value="NZ_JACOOW010000006.1"/>
</dbReference>
<dbReference type="PANTHER" id="PTHR35579:SF3">
    <property type="entry name" value="CRISPR SYSTEM CMS ENDORIBONUCLEASE CSM3"/>
    <property type="match status" value="1"/>
</dbReference>
<organism evidence="3 4">
    <name type="scientific">Clostridium segne</name>
    <dbReference type="NCBI Taxonomy" id="2763038"/>
    <lineage>
        <taxon>Bacteria</taxon>
        <taxon>Bacillati</taxon>
        <taxon>Bacillota</taxon>
        <taxon>Clostridia</taxon>
        <taxon>Eubacteriales</taxon>
        <taxon>Clostridiaceae</taxon>
        <taxon>Clostridium</taxon>
    </lineage>
</organism>
<reference evidence="3 4" key="1">
    <citation type="submission" date="2020-08" db="EMBL/GenBank/DDBJ databases">
        <title>Genome public.</title>
        <authorList>
            <person name="Liu C."/>
            <person name="Sun Q."/>
        </authorList>
    </citation>
    <scope>NUCLEOTIDE SEQUENCE [LARGE SCALE GENOMIC DNA]</scope>
    <source>
        <strain evidence="3 4">BX14</strain>
    </source>
</reference>
<sequence length="192" mass="21212">MKLLIEMTLQSDAVFGNGLSIPGGEDIATQMDDAGFPYLKGNTFRGIFREELINLLGWTGKDTAETDHIVCTLMGEGGSELLDESRKVSFSDLVVHPLLRSAAEEETGDLSEHKAMFTYTRDFTSLENGMAKEGSLRQCRCVKSGFHFYGTCVCDAQDAELVKEVLGLIKWVGTMRNRGFGEVSICVEDQHE</sequence>
<name>A0AAW3X1L2_9CLOT</name>
<feature type="domain" description="CRISPR type III-associated protein" evidence="2">
    <location>
        <begin position="8"/>
        <end position="183"/>
    </location>
</feature>